<feature type="transmembrane region" description="Helical" evidence="1">
    <location>
        <begin position="37"/>
        <end position="58"/>
    </location>
</feature>
<gene>
    <name evidence="2" type="ORF">THRCLA_22617</name>
</gene>
<dbReference type="InterPro" id="IPR027018">
    <property type="entry name" value="Hemolysin_E"/>
</dbReference>
<dbReference type="SUPFAM" id="SSF58100">
    <property type="entry name" value="Bacterial hemolysins"/>
    <property type="match status" value="1"/>
</dbReference>
<keyword evidence="3" id="KW-1185">Reference proteome</keyword>
<dbReference type="Gene3D" id="1.20.1170.10">
    <property type="match status" value="1"/>
</dbReference>
<keyword evidence="1" id="KW-0472">Membrane</keyword>
<proteinExistence type="predicted"/>
<dbReference type="EMBL" id="JNBS01002632">
    <property type="protein sequence ID" value="OQR89906.1"/>
    <property type="molecule type" value="Genomic_DNA"/>
</dbReference>
<reference evidence="2 3" key="1">
    <citation type="journal article" date="2014" name="Genome Biol. Evol.">
        <title>The secreted proteins of Achlya hypogyna and Thraustotheca clavata identify the ancestral oomycete secretome and reveal gene acquisitions by horizontal gene transfer.</title>
        <authorList>
            <person name="Misner I."/>
            <person name="Blouin N."/>
            <person name="Leonard G."/>
            <person name="Richards T.A."/>
            <person name="Lane C.E."/>
        </authorList>
    </citation>
    <scope>NUCLEOTIDE SEQUENCE [LARGE SCALE GENOMIC DNA]</scope>
    <source>
        <strain evidence="2 3">ATCC 34112</strain>
    </source>
</reference>
<comment type="caution">
    <text evidence="2">The sequence shown here is derived from an EMBL/GenBank/DDBJ whole genome shotgun (WGS) entry which is preliminary data.</text>
</comment>
<dbReference type="Proteomes" id="UP000243217">
    <property type="component" value="Unassembled WGS sequence"/>
</dbReference>
<keyword evidence="1" id="KW-0812">Transmembrane</keyword>
<evidence type="ECO:0000313" key="3">
    <source>
        <dbReference type="Proteomes" id="UP000243217"/>
    </source>
</evidence>
<protein>
    <submittedName>
        <fullName evidence="2">Uncharacterized protein</fullName>
    </submittedName>
</protein>
<sequence length="363" mass="41843">MIYMSKKWAAISDWPTEKIEEKLAEKVYLIYNYLSSIWIMGRIISFYCICAYYVLCLIRPRFAQYLKECKLLEECKPLALQKEVQWERYENHQKIIMLSSMPESKRNLPIICKTLKALDISVQIYFNEVDQGIKPDEFFNAVNHTIAGIAKIPSSFEASTLIGKLTTLNLHARDSHQQANAAMKTWCSLALNLLPEYLNQLQAQESINCSTLSDTLFKQGYEDMEKISTNLLNCQKQLQLLTMEIAKLVKFINKRPVVGLIENNNHCCGFRVRQANTTHRAICSYGPKSQEVYNLINLVQQIKVVIFKLYQGLLKLMKTRVIDMLNTEVSHPSGWHPVNEASKAEICQIVKKLVSTCSRHQLH</sequence>
<organism evidence="2 3">
    <name type="scientific">Thraustotheca clavata</name>
    <dbReference type="NCBI Taxonomy" id="74557"/>
    <lineage>
        <taxon>Eukaryota</taxon>
        <taxon>Sar</taxon>
        <taxon>Stramenopiles</taxon>
        <taxon>Oomycota</taxon>
        <taxon>Saprolegniomycetes</taxon>
        <taxon>Saprolegniales</taxon>
        <taxon>Achlyaceae</taxon>
        <taxon>Thraustotheca</taxon>
    </lineage>
</organism>
<keyword evidence="1" id="KW-1133">Transmembrane helix</keyword>
<dbReference type="Pfam" id="PF06109">
    <property type="entry name" value="HlyE"/>
    <property type="match status" value="1"/>
</dbReference>
<evidence type="ECO:0000256" key="1">
    <source>
        <dbReference type="SAM" id="Phobius"/>
    </source>
</evidence>
<evidence type="ECO:0000313" key="2">
    <source>
        <dbReference type="EMBL" id="OQR89906.1"/>
    </source>
</evidence>
<dbReference type="GO" id="GO:0044179">
    <property type="term" value="P:hemolysis in another organism"/>
    <property type="evidence" value="ECO:0007669"/>
    <property type="project" value="InterPro"/>
</dbReference>
<accession>A0A1V9YW02</accession>
<dbReference type="AlphaFoldDB" id="A0A1V9YW02"/>
<name>A0A1V9YW02_9STRA</name>